<feature type="compositionally biased region" description="Basic residues" evidence="1">
    <location>
        <begin position="101"/>
        <end position="112"/>
    </location>
</feature>
<evidence type="ECO:0000313" key="2">
    <source>
        <dbReference type="EMBL" id="QHT81536.1"/>
    </source>
</evidence>
<name>A0A6C0HN21_9ZZZZ</name>
<feature type="compositionally biased region" description="Polar residues" evidence="1">
    <location>
        <begin position="21"/>
        <end position="36"/>
    </location>
</feature>
<dbReference type="EMBL" id="MN739984">
    <property type="protein sequence ID" value="QHT81536.1"/>
    <property type="molecule type" value="Genomic_DNA"/>
</dbReference>
<dbReference type="AlphaFoldDB" id="A0A6C0HN21"/>
<feature type="region of interest" description="Disordered" evidence="1">
    <location>
        <begin position="81"/>
        <end position="113"/>
    </location>
</feature>
<reference evidence="2" key="1">
    <citation type="journal article" date="2020" name="Nature">
        <title>Giant virus diversity and host interactions through global metagenomics.</title>
        <authorList>
            <person name="Schulz F."/>
            <person name="Roux S."/>
            <person name="Paez-Espino D."/>
            <person name="Jungbluth S."/>
            <person name="Walsh D.A."/>
            <person name="Denef V.J."/>
            <person name="McMahon K.D."/>
            <person name="Konstantinidis K.T."/>
            <person name="Eloe-Fadrosh E.A."/>
            <person name="Kyrpides N.C."/>
            <person name="Woyke T."/>
        </authorList>
    </citation>
    <scope>NUCLEOTIDE SEQUENCE</scope>
    <source>
        <strain evidence="2">GVMAG-M-3300023184-13</strain>
    </source>
</reference>
<evidence type="ECO:0000256" key="1">
    <source>
        <dbReference type="SAM" id="MobiDB-lite"/>
    </source>
</evidence>
<protein>
    <submittedName>
        <fullName evidence="2">Uncharacterized protein</fullName>
    </submittedName>
</protein>
<feature type="region of interest" description="Disordered" evidence="1">
    <location>
        <begin position="1"/>
        <end position="39"/>
    </location>
</feature>
<sequence length="338" mass="40321">MDKSRSVTSTPTLHIEDPWITSPNKRLQNGTNSPRSSHFKDNLLTKEIVIDLVNQHPKLKFKKQKLANRKFLYSTQLELSQDNQNQQNQQNQRQQNQQNQRQHHQQHHHQQHQHQQLIRCIQINNIIYFIDADKLLVLEPSTILINYDTNEYSTKYNSYKDTLEYLEPVKFFSIINDYIKGYTLHKLLEHFHLQNDGKLQKNISILIETATRLKLFNLVTQIAALYPIIAIDDKEYMISFIKLKELEPYTNLLKLINQHQHQHQDYNNIRLLRDGEIFSTIVFPYIMGYSTRCEIIQKIHEFELHTVMYNKICDDIRFYNLVELWKGIKINKLHASTV</sequence>
<feature type="compositionally biased region" description="Polar residues" evidence="1">
    <location>
        <begin position="1"/>
        <end position="12"/>
    </location>
</feature>
<organism evidence="2">
    <name type="scientific">viral metagenome</name>
    <dbReference type="NCBI Taxonomy" id="1070528"/>
    <lineage>
        <taxon>unclassified sequences</taxon>
        <taxon>metagenomes</taxon>
        <taxon>organismal metagenomes</taxon>
    </lineage>
</organism>
<accession>A0A6C0HN21</accession>
<feature type="compositionally biased region" description="Low complexity" evidence="1">
    <location>
        <begin position="83"/>
        <end position="100"/>
    </location>
</feature>
<proteinExistence type="predicted"/>